<protein>
    <recommendedName>
        <fullName evidence="4">Dolichyl-phosphate-mannose-protein mannosyltransferase</fullName>
    </recommendedName>
</protein>
<sequence>MPQQVSLPPCPPAARRRRVPAAVVLAAGLGLVGGVAVELLPVVGGDLVAQRWWLSWAASAGGQPVDLGWYAGSPAFSYSLLAPWLLALVGPAVAGVLSTATGAAATTALLVRAGATRTRTVAVTAVLVFLADQLSGRTTFATGTAAALLALLVAGDPRIRPPVRRTGAGLLAALAGALSPVSAVLLAVAAGAWWLAGARRSRSGWEVAALLAGTATPLAAMVALDAASGPMTASAHQALAATVASGVVAAVAGPRLPVVRAGAGLTAALLVGTWLLPDPVGSNATRLVLLFAAPVLVAVPHRPALLVGLAVALVTWLLPPLVPQDLGPRDTAVQDRASAPVLAELARRGPVGRVEVVPLADHSDATMGTQVPLARGWTRQLDVARNRLFYDGSLDAASYLAWLRARGVSYVALSAQRPDWAGRAEAALVRAGVPGVDLVWSDASWSLYAVDGPGVVLAGPAELVDSDRRGLTVSVQRPGDVLLSVFWDERLVLEGDGCVEPGDLPGTVRLRMTAAGPVTLTSGWRPAGHC</sequence>
<dbReference type="Proteomes" id="UP001373496">
    <property type="component" value="Unassembled WGS sequence"/>
</dbReference>
<gene>
    <name evidence="2" type="ORF">UXQ13_10940</name>
</gene>
<feature type="transmembrane region" description="Helical" evidence="1">
    <location>
        <begin position="21"/>
        <end position="43"/>
    </location>
</feature>
<keyword evidence="1" id="KW-1133">Transmembrane helix</keyword>
<name>A0ABU8E621_9ACTN</name>
<keyword evidence="1" id="KW-0472">Membrane</keyword>
<evidence type="ECO:0000313" key="2">
    <source>
        <dbReference type="EMBL" id="MEI4278980.1"/>
    </source>
</evidence>
<keyword evidence="3" id="KW-1185">Reference proteome</keyword>
<evidence type="ECO:0000313" key="3">
    <source>
        <dbReference type="Proteomes" id="UP001373496"/>
    </source>
</evidence>
<evidence type="ECO:0008006" key="4">
    <source>
        <dbReference type="Google" id="ProtNLM"/>
    </source>
</evidence>
<dbReference type="EMBL" id="JBAPLV010000010">
    <property type="protein sequence ID" value="MEI4278980.1"/>
    <property type="molecule type" value="Genomic_DNA"/>
</dbReference>
<accession>A0ABU8E621</accession>
<evidence type="ECO:0000256" key="1">
    <source>
        <dbReference type="SAM" id="Phobius"/>
    </source>
</evidence>
<organism evidence="2 3">
    <name type="scientific">Klenkia terrae</name>
    <dbReference type="NCBI Taxonomy" id="1052259"/>
    <lineage>
        <taxon>Bacteria</taxon>
        <taxon>Bacillati</taxon>
        <taxon>Actinomycetota</taxon>
        <taxon>Actinomycetes</taxon>
        <taxon>Geodermatophilales</taxon>
        <taxon>Geodermatophilaceae</taxon>
        <taxon>Klenkia</taxon>
    </lineage>
</organism>
<feature type="transmembrane region" description="Helical" evidence="1">
    <location>
        <begin position="137"/>
        <end position="155"/>
    </location>
</feature>
<comment type="caution">
    <text evidence="2">The sequence shown here is derived from an EMBL/GenBank/DDBJ whole genome shotgun (WGS) entry which is preliminary data.</text>
</comment>
<keyword evidence="1" id="KW-0812">Transmembrane</keyword>
<dbReference type="RefSeq" id="WP_336392284.1">
    <property type="nucleotide sequence ID" value="NZ_JBAPLV010000010.1"/>
</dbReference>
<proteinExistence type="predicted"/>
<reference evidence="2 3" key="1">
    <citation type="submission" date="2024-03" db="EMBL/GenBank/DDBJ databases">
        <title>Draft genome sequence of Klenkia terrae.</title>
        <authorList>
            <person name="Duangmal K."/>
            <person name="Chantavorakit T."/>
        </authorList>
    </citation>
    <scope>NUCLEOTIDE SEQUENCE [LARGE SCALE GENOMIC DNA]</scope>
    <source>
        <strain evidence="2 3">JCM 17786</strain>
    </source>
</reference>
<feature type="transmembrane region" description="Helical" evidence="1">
    <location>
        <begin position="167"/>
        <end position="195"/>
    </location>
</feature>
<feature type="transmembrane region" description="Helical" evidence="1">
    <location>
        <begin position="75"/>
        <end position="97"/>
    </location>
</feature>
<feature type="transmembrane region" description="Helical" evidence="1">
    <location>
        <begin position="109"/>
        <end position="131"/>
    </location>
</feature>